<evidence type="ECO:0000313" key="3">
    <source>
        <dbReference type="Proteomes" id="UP000285084"/>
    </source>
</evidence>
<accession>A0A420NS93</accession>
<proteinExistence type="predicted"/>
<evidence type="ECO:0000256" key="1">
    <source>
        <dbReference type="SAM" id="MobiDB-lite"/>
    </source>
</evidence>
<dbReference type="Proteomes" id="UP000285084">
    <property type="component" value="Unassembled WGS sequence"/>
</dbReference>
<protein>
    <submittedName>
        <fullName evidence="2">Uncharacterized protein</fullName>
    </submittedName>
</protein>
<gene>
    <name evidence="2" type="ORF">BFJ69_g2681</name>
</gene>
<dbReference type="VEuPathDB" id="FungiDB:FOIG_01967"/>
<organism evidence="2 3">
    <name type="scientific">Fusarium oxysporum</name>
    <name type="common">Fusarium vascular wilt</name>
    <dbReference type="NCBI Taxonomy" id="5507"/>
    <lineage>
        <taxon>Eukaryota</taxon>
        <taxon>Fungi</taxon>
        <taxon>Dikarya</taxon>
        <taxon>Ascomycota</taxon>
        <taxon>Pezizomycotina</taxon>
        <taxon>Sordariomycetes</taxon>
        <taxon>Hypocreomycetidae</taxon>
        <taxon>Hypocreales</taxon>
        <taxon>Nectriaceae</taxon>
        <taxon>Fusarium</taxon>
        <taxon>Fusarium oxysporum species complex</taxon>
    </lineage>
</organism>
<name>A0A420NS93_FUSOX</name>
<feature type="region of interest" description="Disordered" evidence="1">
    <location>
        <begin position="135"/>
        <end position="154"/>
    </location>
</feature>
<reference evidence="2 3" key="1">
    <citation type="journal article" date="2018" name="Sci. Rep.">
        <title>Characterisation of pathogen-specific regions and novel effector candidates in Fusarium oxysporum f. sp. cepae.</title>
        <authorList>
            <person name="Armitage A.D."/>
            <person name="Taylor A."/>
            <person name="Sobczyk M.K."/>
            <person name="Baxter L."/>
            <person name="Greenfield B.P."/>
            <person name="Bates H.J."/>
            <person name="Wilson F."/>
            <person name="Jackson A.C."/>
            <person name="Ott S."/>
            <person name="Harrison R.J."/>
            <person name="Clarkson J.P."/>
        </authorList>
    </citation>
    <scope>NUCLEOTIDE SEQUENCE [LARGE SCALE GENOMIC DNA]</scope>
    <source>
        <strain evidence="2 3">Fo_A13</strain>
    </source>
</reference>
<evidence type="ECO:0000313" key="2">
    <source>
        <dbReference type="EMBL" id="RKK83139.1"/>
    </source>
</evidence>
<sequence>MDFQTSEAYKCYNTRNRPDDKLPPLDFQVCGRFVVSVLKTKLIDTGWNPPLVPGEVFCRWREDISGVLCIHDDHKTGHSLRQHYERVHGAKLAQEYPTQGEGNQARILRWYADIANGLLPSAAFCPGGSTGWSGPTYGQRSKSNGLPERSQTHTSIQRAWHRHAIKGQRRAASSTYRRCVSAQNGSNGWLRKHPISMEMFDNVNNETMWMNITYERWFILAGVYRIETLQQECKGIVNAVLARCGDELDKSLAYKHSPDDSKPHFSALLPKCLTRSPSNRRKSTVLSIVDDQSDGSH</sequence>
<dbReference type="EMBL" id="MRCX01000014">
    <property type="protein sequence ID" value="RKK83139.1"/>
    <property type="molecule type" value="Genomic_DNA"/>
</dbReference>
<dbReference type="AlphaFoldDB" id="A0A420NS93"/>
<feature type="compositionally biased region" description="Polar residues" evidence="1">
    <location>
        <begin position="135"/>
        <end position="144"/>
    </location>
</feature>
<comment type="caution">
    <text evidence="2">The sequence shown here is derived from an EMBL/GenBank/DDBJ whole genome shotgun (WGS) entry which is preliminary data.</text>
</comment>